<feature type="non-terminal residue" evidence="1">
    <location>
        <position position="1"/>
    </location>
</feature>
<name>A0A392MKZ1_9FABA</name>
<dbReference type="AlphaFoldDB" id="A0A392MKZ1"/>
<keyword evidence="1" id="KW-0808">Transferase</keyword>
<dbReference type="EMBL" id="LXQA010013608">
    <property type="protein sequence ID" value="MCH88157.1"/>
    <property type="molecule type" value="Genomic_DNA"/>
</dbReference>
<evidence type="ECO:0000313" key="2">
    <source>
        <dbReference type="Proteomes" id="UP000265520"/>
    </source>
</evidence>
<reference evidence="1 2" key="1">
    <citation type="journal article" date="2018" name="Front. Plant Sci.">
        <title>Red Clover (Trifolium pratense) and Zigzag Clover (T. medium) - A Picture of Genomic Similarities and Differences.</title>
        <authorList>
            <person name="Dluhosova J."/>
            <person name="Istvanek J."/>
            <person name="Nedelnik J."/>
            <person name="Repkova J."/>
        </authorList>
    </citation>
    <scope>NUCLEOTIDE SEQUENCE [LARGE SCALE GENOMIC DNA]</scope>
    <source>
        <strain evidence="2">cv. 10/8</strain>
        <tissue evidence="1">Leaf</tissue>
    </source>
</reference>
<organism evidence="1 2">
    <name type="scientific">Trifolium medium</name>
    <dbReference type="NCBI Taxonomy" id="97028"/>
    <lineage>
        <taxon>Eukaryota</taxon>
        <taxon>Viridiplantae</taxon>
        <taxon>Streptophyta</taxon>
        <taxon>Embryophyta</taxon>
        <taxon>Tracheophyta</taxon>
        <taxon>Spermatophyta</taxon>
        <taxon>Magnoliopsida</taxon>
        <taxon>eudicotyledons</taxon>
        <taxon>Gunneridae</taxon>
        <taxon>Pentapetalae</taxon>
        <taxon>rosids</taxon>
        <taxon>fabids</taxon>
        <taxon>Fabales</taxon>
        <taxon>Fabaceae</taxon>
        <taxon>Papilionoideae</taxon>
        <taxon>50 kb inversion clade</taxon>
        <taxon>NPAAA clade</taxon>
        <taxon>Hologalegina</taxon>
        <taxon>IRL clade</taxon>
        <taxon>Trifolieae</taxon>
        <taxon>Trifolium</taxon>
    </lineage>
</organism>
<protein>
    <submittedName>
        <fullName evidence="1">RNA-directed DNA polymerase (Reverse transcriptase)</fullName>
    </submittedName>
</protein>
<dbReference type="Proteomes" id="UP000265520">
    <property type="component" value="Unassembled WGS sequence"/>
</dbReference>
<comment type="caution">
    <text evidence="1">The sequence shown here is derived from an EMBL/GenBank/DDBJ whole genome shotgun (WGS) entry which is preliminary data.</text>
</comment>
<sequence>ISVQAINPQKSTIFVGSISNARLQSIANSLGFSIGTLPFIYLGVPIFKGKPKAIYFQPLVDKIKTKLASWKASLLSYAGRVETEEDWHIFFDCEGSKEAWNVMGLEYVLQKWMQNRTSFVWTHSKISATHVGMKAIQAGEEWTIVQGIFDEQNQTIMQHNNRILQQPTVNPIAAHWTPPCPGKVS</sequence>
<dbReference type="PANTHER" id="PTHR33116:SF80">
    <property type="entry name" value="REVERSE TRANSCRIPTASE ZINC-BINDING DOMAIN-CONTAINING PROTEIN"/>
    <property type="match status" value="1"/>
</dbReference>
<keyword evidence="1" id="KW-0695">RNA-directed DNA polymerase</keyword>
<keyword evidence="2" id="KW-1185">Reference proteome</keyword>
<proteinExistence type="predicted"/>
<gene>
    <name evidence="1" type="ORF">A2U01_0009038</name>
</gene>
<dbReference type="PANTHER" id="PTHR33116">
    <property type="entry name" value="REVERSE TRANSCRIPTASE ZINC-BINDING DOMAIN-CONTAINING PROTEIN-RELATED-RELATED"/>
    <property type="match status" value="1"/>
</dbReference>
<evidence type="ECO:0000313" key="1">
    <source>
        <dbReference type="EMBL" id="MCH88157.1"/>
    </source>
</evidence>
<accession>A0A392MKZ1</accession>
<keyword evidence="1" id="KW-0548">Nucleotidyltransferase</keyword>
<dbReference type="GO" id="GO:0003964">
    <property type="term" value="F:RNA-directed DNA polymerase activity"/>
    <property type="evidence" value="ECO:0007669"/>
    <property type="project" value="UniProtKB-KW"/>
</dbReference>